<dbReference type="Proteomes" id="UP001589891">
    <property type="component" value="Unassembled WGS sequence"/>
</dbReference>
<evidence type="ECO:0000256" key="1">
    <source>
        <dbReference type="SAM" id="SignalP"/>
    </source>
</evidence>
<keyword evidence="3" id="KW-1185">Reference proteome</keyword>
<name>A0ABV6SGU0_AZOPA</name>
<gene>
    <name evidence="2" type="ORF">ACFFGX_01400</name>
</gene>
<dbReference type="InterPro" id="IPR021747">
    <property type="entry name" value="DUF3313"/>
</dbReference>
<dbReference type="RefSeq" id="WP_376942163.1">
    <property type="nucleotide sequence ID" value="NZ_CP171449.1"/>
</dbReference>
<dbReference type="PROSITE" id="PS51257">
    <property type="entry name" value="PROKAR_LIPOPROTEIN"/>
    <property type="match status" value="1"/>
</dbReference>
<sequence>MCFWRLTIVALALAGVACSNVPSSESRHSGFLGDYSRLVKDPYWDNSEYWVKPDLKLRQDYDKRIVLEPARYYVDSATQKLIAERGEETAKVLAHLDQAIRRELQAGGYQLVKSDDTRSLRLRPAITGLIRNARDLKPTEYVPIGFLIGAGMQLTGVRDQQVRIFFETEIRNARTGELLAQSVSAASGNEISPSVKASANDTYQALDDWARQVRVRLDRAYRQSAERRAER</sequence>
<feature type="chain" id="PRO_5046240878" evidence="1">
    <location>
        <begin position="20"/>
        <end position="231"/>
    </location>
</feature>
<comment type="caution">
    <text evidence="2">The sequence shown here is derived from an EMBL/GenBank/DDBJ whole genome shotgun (WGS) entry which is preliminary data.</text>
</comment>
<feature type="signal peptide" evidence="1">
    <location>
        <begin position="1"/>
        <end position="19"/>
    </location>
</feature>
<keyword evidence="1" id="KW-0732">Signal</keyword>
<organism evidence="2 3">
    <name type="scientific">Azorhizophilus paspali</name>
    <name type="common">Azotobacter paspali</name>
    <dbReference type="NCBI Taxonomy" id="69963"/>
    <lineage>
        <taxon>Bacteria</taxon>
        <taxon>Pseudomonadati</taxon>
        <taxon>Pseudomonadota</taxon>
        <taxon>Gammaproteobacteria</taxon>
        <taxon>Pseudomonadales</taxon>
        <taxon>Pseudomonadaceae</taxon>
        <taxon>Azorhizophilus</taxon>
    </lineage>
</organism>
<protein>
    <submittedName>
        <fullName evidence="2">DUF3313 domain-containing protein</fullName>
    </submittedName>
</protein>
<accession>A0ABV6SGU0</accession>
<reference evidence="2 3" key="1">
    <citation type="submission" date="2024-09" db="EMBL/GenBank/DDBJ databases">
        <authorList>
            <person name="Sun Q."/>
            <person name="Mori K."/>
        </authorList>
    </citation>
    <scope>NUCLEOTIDE SEQUENCE [LARGE SCALE GENOMIC DNA]</scope>
    <source>
        <strain evidence="2 3">NCAIM B.01794</strain>
    </source>
</reference>
<proteinExistence type="predicted"/>
<dbReference type="EMBL" id="JBHLSS010000004">
    <property type="protein sequence ID" value="MFC0708311.1"/>
    <property type="molecule type" value="Genomic_DNA"/>
</dbReference>
<evidence type="ECO:0000313" key="2">
    <source>
        <dbReference type="EMBL" id="MFC0708311.1"/>
    </source>
</evidence>
<evidence type="ECO:0000313" key="3">
    <source>
        <dbReference type="Proteomes" id="UP001589891"/>
    </source>
</evidence>
<dbReference type="Pfam" id="PF11769">
    <property type="entry name" value="DUF3313"/>
    <property type="match status" value="1"/>
</dbReference>